<protein>
    <submittedName>
        <fullName evidence="2">Uncharacterized protein</fullName>
    </submittedName>
</protein>
<dbReference type="Proteomes" id="UP000559256">
    <property type="component" value="Unassembled WGS sequence"/>
</dbReference>
<feature type="region of interest" description="Disordered" evidence="1">
    <location>
        <begin position="661"/>
        <end position="714"/>
    </location>
</feature>
<dbReference type="Gene3D" id="1.10.287.1490">
    <property type="match status" value="1"/>
</dbReference>
<dbReference type="EMBL" id="JAACJM010000050">
    <property type="protein sequence ID" value="KAF5357652.1"/>
    <property type="molecule type" value="Genomic_DNA"/>
</dbReference>
<feature type="region of interest" description="Disordered" evidence="1">
    <location>
        <begin position="161"/>
        <end position="184"/>
    </location>
</feature>
<evidence type="ECO:0000313" key="3">
    <source>
        <dbReference type="Proteomes" id="UP000559256"/>
    </source>
</evidence>
<feature type="region of interest" description="Disordered" evidence="1">
    <location>
        <begin position="885"/>
        <end position="1166"/>
    </location>
</feature>
<sequence>MQLFSTVDSAKDDLAAQLRFESFKMGKPLPASKSMSLKHSHARSHSRNTSISSLPLSHSKSTNSNDMSSSTTNSMSSISSKRNSHHRRRSSVSTRVESAEIMGVTLPDLPEDINPGEKDSIRRRALWALEGKPDASFSKVEIPELSTPDMEKRIFDFREFRSPTPRSRPEFEIPATKPSFPAGSGAYGGGLTSLMGSKRDSFKLLAASSSSKDQLHTLVEEEEEEEWDAEKSQDTPAAKSVTIPDPLTPVSPDDCEVRTTPAVRPRPVGLNLRPLSLTPETLVSTVHGLPTPSMTPSPRSTLRSLSLTPSSVSAEEALSNNTPTPAPRGRLALSIQTSTDAMAIDDENNKKNKPIRRSSISYKRSSPSYGNGLPTPEMTPTFTERRPLSSHTSISSVGTSSSEEDFFPNSTSHGSYHRQRPLSASEQHFLFKSHNALLSRIQDLERALSVRRESISSYGSRPMSTVSIADSEASSSEPSDEMLRLVADLKAERDELKRDVDGWRVRVGDLEKQIGVLGKRVEGERREAWVARSRISVLEAEKGVLEKETEELKSKERALVSDKAELESEIEELTNVVNGLQEGKGELEAENDALREEVERLRQQLRQDVDVLSTPTPKSFERQQVQATQVWKRGLSMDTEDSATDVETNFSFDGGHSFGFALKPVAEEPDDFDATPRISDDDYESEEDPLAGYEDEDDLDFQSPVSSSSFGSEAEFPVRPRSIAHLSEAPVIAPSTSAAVSAAPFVPEHRSRASLSKTWTFPRATQAALASQIGDSSSADVDRFFNCLEDGDSSSDSSSRPVSPSVYDYENSKGLFVNAMGQYNDDEGIPFALPLGVGVIEESTGLEVVIEEDEEDLIDDDEETRVDDDDDDNYEVFANGIKITFTPPMDDDVDVNIADVDETDELEEEEEETTSQWTVPISQEPAPIVEDSEEEEETPFFFGRPAPFAPASAVSTPPSQKDNSSIITPPSSIPKPSIPRSWSFPESPASPSSPGSSPTLNYSAFVTPPTKRGGSMPSFIPQPMSSPSPVRQAPTVRSKPALGSTTTTFIRQPILKPLITSSIATNNAPASRTVSGGSRNSSNANLSMTNTRSPRYTDEDDFSNNNDNQSSVTLQAASTSSTRVSSPSAPSSMMKASASSNAVMPRSPAHEYPVHEDASSPSSAPFSSFSSYVTSPKLLQKTFSNFMPRSWTAHDNVNNDDACDDDHLATSSSFVGQLYSQPQKSVKPTYVSKEKQMERLRARMQREGLKLSSFSDMCKKCGGDIVYS</sequence>
<feature type="compositionally biased region" description="Acidic residues" evidence="1">
    <location>
        <begin position="889"/>
        <end position="913"/>
    </location>
</feature>
<feature type="compositionally biased region" description="Low complexity" evidence="1">
    <location>
        <begin position="703"/>
        <end position="712"/>
    </location>
</feature>
<organism evidence="2 3">
    <name type="scientific">Tetrapyrgos nigripes</name>
    <dbReference type="NCBI Taxonomy" id="182062"/>
    <lineage>
        <taxon>Eukaryota</taxon>
        <taxon>Fungi</taxon>
        <taxon>Dikarya</taxon>
        <taxon>Basidiomycota</taxon>
        <taxon>Agaricomycotina</taxon>
        <taxon>Agaricomycetes</taxon>
        <taxon>Agaricomycetidae</taxon>
        <taxon>Agaricales</taxon>
        <taxon>Marasmiineae</taxon>
        <taxon>Marasmiaceae</taxon>
        <taxon>Tetrapyrgos</taxon>
    </lineage>
</organism>
<feature type="compositionally biased region" description="Low complexity" evidence="1">
    <location>
        <begin position="289"/>
        <end position="311"/>
    </location>
</feature>
<evidence type="ECO:0000256" key="1">
    <source>
        <dbReference type="SAM" id="MobiDB-lite"/>
    </source>
</evidence>
<feature type="region of interest" description="Disordered" evidence="1">
    <location>
        <begin position="453"/>
        <end position="480"/>
    </location>
</feature>
<feature type="compositionally biased region" description="Low complexity" evidence="1">
    <location>
        <begin position="467"/>
        <end position="477"/>
    </location>
</feature>
<feature type="compositionally biased region" description="Low complexity" evidence="1">
    <location>
        <begin position="978"/>
        <end position="998"/>
    </location>
</feature>
<accession>A0A8H5LHT4</accession>
<feature type="compositionally biased region" description="Polar residues" evidence="1">
    <location>
        <begin position="455"/>
        <end position="466"/>
    </location>
</feature>
<feature type="compositionally biased region" description="Polar residues" evidence="1">
    <location>
        <begin position="1059"/>
        <end position="1094"/>
    </location>
</feature>
<proteinExistence type="predicted"/>
<feature type="compositionally biased region" description="Polar residues" evidence="1">
    <location>
        <begin position="954"/>
        <end position="963"/>
    </location>
</feature>
<name>A0A8H5LHT4_9AGAR</name>
<evidence type="ECO:0000313" key="2">
    <source>
        <dbReference type="EMBL" id="KAF5357652.1"/>
    </source>
</evidence>
<reference evidence="2 3" key="1">
    <citation type="journal article" date="2020" name="ISME J.">
        <title>Uncovering the hidden diversity of litter-decomposition mechanisms in mushroom-forming fungi.</title>
        <authorList>
            <person name="Floudas D."/>
            <person name="Bentzer J."/>
            <person name="Ahren D."/>
            <person name="Johansson T."/>
            <person name="Persson P."/>
            <person name="Tunlid A."/>
        </authorList>
    </citation>
    <scope>NUCLEOTIDE SEQUENCE [LARGE SCALE GENOMIC DNA]</scope>
    <source>
        <strain evidence="2 3">CBS 291.85</strain>
    </source>
</reference>
<comment type="caution">
    <text evidence="2">The sequence shown here is derived from an EMBL/GenBank/DDBJ whole genome shotgun (WGS) entry which is preliminary data.</text>
</comment>
<feature type="region of interest" description="Disordered" evidence="1">
    <location>
        <begin position="27"/>
        <end position="99"/>
    </location>
</feature>
<feature type="compositionally biased region" description="Basic residues" evidence="1">
    <location>
        <begin position="36"/>
        <end position="46"/>
    </location>
</feature>
<dbReference type="OrthoDB" id="2528184at2759"/>
<feature type="compositionally biased region" description="Low complexity" evidence="1">
    <location>
        <begin position="939"/>
        <end position="953"/>
    </location>
</feature>
<feature type="compositionally biased region" description="Basic and acidic residues" evidence="1">
    <location>
        <begin position="1148"/>
        <end position="1158"/>
    </location>
</feature>
<feature type="region of interest" description="Disordered" evidence="1">
    <location>
        <begin position="210"/>
        <end position="261"/>
    </location>
</feature>
<feature type="compositionally biased region" description="Low complexity" evidence="1">
    <location>
        <begin position="1103"/>
        <end position="1143"/>
    </location>
</feature>
<feature type="compositionally biased region" description="Low complexity" evidence="1">
    <location>
        <begin position="389"/>
        <end position="401"/>
    </location>
</feature>
<feature type="compositionally biased region" description="Acidic residues" evidence="1">
    <location>
        <begin position="681"/>
        <end position="700"/>
    </location>
</feature>
<feature type="compositionally biased region" description="Low complexity" evidence="1">
    <location>
        <begin position="357"/>
        <end position="369"/>
    </location>
</feature>
<feature type="compositionally biased region" description="Low complexity" evidence="1">
    <location>
        <begin position="48"/>
        <end position="81"/>
    </location>
</feature>
<feature type="region of interest" description="Disordered" evidence="1">
    <location>
        <begin position="286"/>
        <end position="421"/>
    </location>
</feature>
<feature type="compositionally biased region" description="Basic and acidic residues" evidence="1">
    <location>
        <begin position="161"/>
        <end position="171"/>
    </location>
</feature>
<gene>
    <name evidence="2" type="ORF">D9758_007447</name>
</gene>
<keyword evidence="3" id="KW-1185">Reference proteome</keyword>
<dbReference type="AlphaFoldDB" id="A0A8H5LHT4"/>